<dbReference type="PROSITE" id="PS00407">
    <property type="entry name" value="CONNEXINS_1"/>
    <property type="match status" value="1"/>
</dbReference>
<dbReference type="InterPro" id="IPR038359">
    <property type="entry name" value="Connexin_N_sf"/>
</dbReference>
<dbReference type="InParanoid" id="W5NBW5"/>
<dbReference type="Ensembl" id="ENSLOCT00000018156.1">
    <property type="protein sequence ID" value="ENSLOCP00000018124.1"/>
    <property type="gene ID" value="ENSLOCG00000014722.1"/>
</dbReference>
<dbReference type="GO" id="GO:0007267">
    <property type="term" value="P:cell-cell signaling"/>
    <property type="evidence" value="ECO:0000318"/>
    <property type="project" value="GO_Central"/>
</dbReference>
<comment type="subcellular location">
    <subcellularLocation>
        <location evidence="1">Cell junction</location>
        <location evidence="1">Gap junction</location>
    </subcellularLocation>
    <subcellularLocation>
        <location evidence="2 11">Cell membrane</location>
        <topology evidence="2 11">Multi-pass membrane protein</topology>
    </subcellularLocation>
</comment>
<evidence type="ECO:0000256" key="4">
    <source>
        <dbReference type="ARBA" id="ARBA00022614"/>
    </source>
</evidence>
<dbReference type="AlphaFoldDB" id="W5NBW5"/>
<evidence type="ECO:0000256" key="7">
    <source>
        <dbReference type="ARBA" id="ARBA00022868"/>
    </source>
</evidence>
<feature type="transmembrane region" description="Helical" evidence="12">
    <location>
        <begin position="834"/>
        <end position="861"/>
    </location>
</feature>
<evidence type="ECO:0000256" key="10">
    <source>
        <dbReference type="ARBA" id="ARBA00023136"/>
    </source>
</evidence>
<dbReference type="Pfam" id="PF23211">
    <property type="entry name" value="LRR_LRWD1"/>
    <property type="match status" value="1"/>
</dbReference>
<reference evidence="15" key="2">
    <citation type="submission" date="2025-08" db="UniProtKB">
        <authorList>
            <consortium name="Ensembl"/>
        </authorList>
    </citation>
    <scope>IDENTIFICATION</scope>
</reference>
<reference evidence="16" key="1">
    <citation type="submission" date="2011-12" db="EMBL/GenBank/DDBJ databases">
        <title>The Draft Genome of Lepisosteus oculatus.</title>
        <authorList>
            <consortium name="The Broad Institute Genome Assembly &amp; Analysis Group"/>
            <consortium name="Computational R&amp;D Group"/>
            <consortium name="and Sequencing Platform"/>
            <person name="Di Palma F."/>
            <person name="Alfoldi J."/>
            <person name="Johnson J."/>
            <person name="Berlin A."/>
            <person name="Gnerre S."/>
            <person name="Jaffe D."/>
            <person name="MacCallum I."/>
            <person name="Young S."/>
            <person name="Walker B.J."/>
            <person name="Lander E.S."/>
            <person name="Lindblad-Toh K."/>
        </authorList>
    </citation>
    <scope>NUCLEOTIDE SEQUENCE [LARGE SCALE GENOMIC DNA]</scope>
</reference>
<dbReference type="SMART" id="SM00364">
    <property type="entry name" value="LRR_BAC"/>
    <property type="match status" value="5"/>
</dbReference>
<dbReference type="SMART" id="SM00369">
    <property type="entry name" value="LRR_TYP"/>
    <property type="match status" value="12"/>
</dbReference>
<evidence type="ECO:0000256" key="3">
    <source>
        <dbReference type="ARBA" id="ARBA00022475"/>
    </source>
</evidence>
<dbReference type="GO" id="GO:0005243">
    <property type="term" value="F:gap junction channel activity"/>
    <property type="evidence" value="ECO:0000318"/>
    <property type="project" value="GO_Central"/>
</dbReference>
<evidence type="ECO:0000313" key="16">
    <source>
        <dbReference type="Proteomes" id="UP000018468"/>
    </source>
</evidence>
<keyword evidence="5 11" id="KW-0812">Transmembrane</keyword>
<evidence type="ECO:0000256" key="1">
    <source>
        <dbReference type="ARBA" id="ARBA00004610"/>
    </source>
</evidence>
<dbReference type="Pfam" id="PF13855">
    <property type="entry name" value="LRR_8"/>
    <property type="match status" value="3"/>
</dbReference>
<organism evidence="15 16">
    <name type="scientific">Lepisosteus oculatus</name>
    <name type="common">Spotted gar</name>
    <dbReference type="NCBI Taxonomy" id="7918"/>
    <lineage>
        <taxon>Eukaryota</taxon>
        <taxon>Metazoa</taxon>
        <taxon>Chordata</taxon>
        <taxon>Craniata</taxon>
        <taxon>Vertebrata</taxon>
        <taxon>Euteleostomi</taxon>
        <taxon>Actinopterygii</taxon>
        <taxon>Neopterygii</taxon>
        <taxon>Holostei</taxon>
        <taxon>Semionotiformes</taxon>
        <taxon>Lepisosteidae</taxon>
        <taxon>Lepisosteus</taxon>
    </lineage>
</organism>
<keyword evidence="8" id="KW-0965">Cell junction</keyword>
<evidence type="ECO:0000259" key="14">
    <source>
        <dbReference type="SMART" id="SM01089"/>
    </source>
</evidence>
<feature type="domain" description="Connexin N-terminal" evidence="13">
    <location>
        <begin position="746"/>
        <end position="779"/>
    </location>
</feature>
<evidence type="ECO:0000256" key="2">
    <source>
        <dbReference type="ARBA" id="ARBA00004651"/>
    </source>
</evidence>
<dbReference type="PROSITE" id="PS51450">
    <property type="entry name" value="LRR"/>
    <property type="match status" value="5"/>
</dbReference>
<dbReference type="eggNOG" id="KOG0619">
    <property type="taxonomic scope" value="Eukaryota"/>
</dbReference>
<dbReference type="Pfam" id="PF00029">
    <property type="entry name" value="Connexin"/>
    <property type="match status" value="1"/>
</dbReference>
<feature type="transmembrane region" description="Helical" evidence="12">
    <location>
        <begin position="781"/>
        <end position="800"/>
    </location>
</feature>
<evidence type="ECO:0000256" key="8">
    <source>
        <dbReference type="ARBA" id="ARBA00022949"/>
    </source>
</evidence>
<evidence type="ECO:0000313" key="15">
    <source>
        <dbReference type="Ensembl" id="ENSLOCP00000018124.1"/>
    </source>
</evidence>
<dbReference type="HOGENOM" id="CLU_012902_0_0_1"/>
<evidence type="ECO:0000256" key="9">
    <source>
        <dbReference type="ARBA" id="ARBA00022989"/>
    </source>
</evidence>
<dbReference type="InterPro" id="IPR019570">
    <property type="entry name" value="Connexin_CCC"/>
</dbReference>
<dbReference type="Gene3D" id="3.80.10.10">
    <property type="entry name" value="Ribonuclease Inhibitor"/>
    <property type="match status" value="5"/>
</dbReference>
<keyword evidence="4" id="KW-0433">Leucine-rich repeat</keyword>
<dbReference type="STRING" id="7918.ENSLOCP00000018124"/>
<reference evidence="15" key="3">
    <citation type="submission" date="2025-09" db="UniProtKB">
        <authorList>
            <consortium name="Ensembl"/>
        </authorList>
    </citation>
    <scope>IDENTIFICATION</scope>
</reference>
<keyword evidence="16" id="KW-1185">Reference proteome</keyword>
<dbReference type="InterPro" id="IPR056363">
    <property type="entry name" value="LRR_LRWD1_dom"/>
</dbReference>
<proteinExistence type="inferred from homology"/>
<dbReference type="Bgee" id="ENSLOCG00000014722">
    <property type="expression patterns" value="Expressed in embryo and 12 other cell types or tissues"/>
</dbReference>
<evidence type="ECO:0000256" key="12">
    <source>
        <dbReference type="SAM" id="Phobius"/>
    </source>
</evidence>
<dbReference type="InterPro" id="IPR013092">
    <property type="entry name" value="Connexin_N"/>
</dbReference>
<evidence type="ECO:0000256" key="5">
    <source>
        <dbReference type="ARBA" id="ARBA00022692"/>
    </source>
</evidence>
<dbReference type="SMART" id="SM01089">
    <property type="entry name" value="Connexin_CCC"/>
    <property type="match status" value="1"/>
</dbReference>
<sequence>ESKLSEKLTEVFCSYSSFSSVPLDLDPTVKKLDLSYNAITNISWEATNSLRSLQELDISFNHLHLITGTAFENLAQLRVLSLAGNYLNDNVQTTAKAFQALRTLKVLDVSFNSLDSNTVGLYLQNLSSLEQLLLVGNSMTKLTHTVFKGTPHLKNINLENNNILEIEQGTFESLTRLTKLNMAMNNLACICDFALKQLKVLNLSRNSIEFFITNENEDVYQLEILDLSFNSLLYFPVLPKLNSLKFLDLQHNRLSFLKSETVSREASSLYKEITKSIIPENEQAYSIYLQSNLSLLIHLDMSHNQFTSFPFHILNNTASLEHLSLSNNCLFNFTVNIPKVSDQPGLGQKSIHQHVNFPSLHSLDLQHNQIQHLPVAFFEVLPQLEHLYLGKNNVNPCGIENKSGKKVPRHQDLTNVNNCSPFSSIKTLKYLDLHENDINMLFPYAFQHTPLVSLDLSGNEDLNIAEKALSGLEQTLQSLNISGNHMATAAVSLPCLGTLKKLDLSNNLLEDLPENIGCAPLKELDLRNNSLTTLDASAVTNLSASLQIIQVSGNVFNCCISGWLKILTKTKIKCVKLAHYKEECGQRKSPLCELDSSWFPSPFELKSKTVNKKVIKLIVSPVHGVQWSSEAIRWFKETVEDKILYARLYPQEDKVMAELFMEKGKLEAMRRGPSVSLRLAHAGHAKHCLTKKNGSNVKRYLEPKMNWASFYAVISGVNRHSTGIGRIWLSVLFIFRIMVLVVAAESVWGDEKSGFTCNTQQPGCNSVCYDQFFPISHIRLWALQLILVSTPALLVAMHVAHRRHIDKKILKLSGRGSNKELEQIKSQKMKITGALWWTYMISVIFRILFEAAFMYIFYLIYPGYKMFRLVKCDSYPCPNTVDCFVSRPTEKTIFTIFMLAVSGVCILLNIAEVVYLIGKACTRHFQDPETSSKGSFYGHKFSTYKQNEINQLLSDHSMRTKTNGVRRNPS</sequence>
<keyword evidence="7 11" id="KW-0303">Gap junction</keyword>
<evidence type="ECO:0000256" key="6">
    <source>
        <dbReference type="ARBA" id="ARBA00022737"/>
    </source>
</evidence>
<dbReference type="GeneTree" id="ENSGT01030000234513"/>
<feature type="transmembrane region" description="Helical" evidence="12">
    <location>
        <begin position="893"/>
        <end position="917"/>
    </location>
</feature>
<comment type="function">
    <text evidence="11">One gap junction consists of a cluster of closely packed pairs of transmembrane channels, the connexons, through which materials of low MW diffuse from one cell to a neighboring cell.</text>
</comment>
<dbReference type="GO" id="GO:0005922">
    <property type="term" value="C:connexin complex"/>
    <property type="evidence" value="ECO:0000318"/>
    <property type="project" value="GO_Central"/>
</dbReference>
<comment type="subunit">
    <text evidence="11">A connexon is composed of a hexamer of connexins.</text>
</comment>
<dbReference type="PANTHER" id="PTHR11984">
    <property type="entry name" value="CONNEXIN"/>
    <property type="match status" value="1"/>
</dbReference>
<dbReference type="SUPFAM" id="SSF52058">
    <property type="entry name" value="L domain-like"/>
    <property type="match status" value="2"/>
</dbReference>
<dbReference type="InterPro" id="IPR003591">
    <property type="entry name" value="Leu-rich_rpt_typical-subtyp"/>
</dbReference>
<dbReference type="PRINTS" id="PR00206">
    <property type="entry name" value="CONNEXIN"/>
</dbReference>
<dbReference type="EMBL" id="AHAT01015643">
    <property type="status" value="NOT_ANNOTATED_CDS"/>
    <property type="molecule type" value="Genomic_DNA"/>
</dbReference>
<dbReference type="Proteomes" id="UP000018468">
    <property type="component" value="Linkage group LG7"/>
</dbReference>
<keyword evidence="10 12" id="KW-0472">Membrane</keyword>
<keyword evidence="6" id="KW-0677">Repeat</keyword>
<dbReference type="InterPro" id="IPR017990">
    <property type="entry name" value="Connexin_CS"/>
</dbReference>
<dbReference type="PROSITE" id="PS00408">
    <property type="entry name" value="CONNEXINS_2"/>
    <property type="match status" value="1"/>
</dbReference>
<keyword evidence="9 12" id="KW-1133">Transmembrane helix</keyword>
<dbReference type="FunFam" id="1.20.1440.80:FF:000001">
    <property type="entry name" value="Gap junction alpha-1"/>
    <property type="match status" value="1"/>
</dbReference>
<dbReference type="InterPro" id="IPR001611">
    <property type="entry name" value="Leu-rich_rpt"/>
</dbReference>
<dbReference type="SMART" id="SM00365">
    <property type="entry name" value="LRR_SD22"/>
    <property type="match status" value="8"/>
</dbReference>
<evidence type="ECO:0000256" key="11">
    <source>
        <dbReference type="RuleBase" id="RU000630"/>
    </source>
</evidence>
<comment type="similarity">
    <text evidence="11">Belongs to the connexin family.</text>
</comment>
<dbReference type="InterPro" id="IPR032675">
    <property type="entry name" value="LRR_dom_sf"/>
</dbReference>
<protein>
    <recommendedName>
        <fullName evidence="11">Gap junction protein</fullName>
    </recommendedName>
</protein>
<evidence type="ECO:0000259" key="13">
    <source>
        <dbReference type="SMART" id="SM00037"/>
    </source>
</evidence>
<dbReference type="Gene3D" id="1.20.1440.80">
    <property type="entry name" value="Gap junction channel protein cysteine-rich domain"/>
    <property type="match status" value="1"/>
</dbReference>
<keyword evidence="3" id="KW-1003">Cell membrane</keyword>
<dbReference type="InterPro" id="IPR000500">
    <property type="entry name" value="Connexin"/>
</dbReference>
<dbReference type="PANTHER" id="PTHR11984:SF20">
    <property type="entry name" value="GAP JUNCTION BETA-1 PROTEIN"/>
    <property type="match status" value="1"/>
</dbReference>
<dbReference type="SMART" id="SM00037">
    <property type="entry name" value="CNX"/>
    <property type="match status" value="1"/>
</dbReference>
<name>W5NBW5_LEPOC</name>
<accession>W5NBW5</accession>
<feature type="domain" description="Connexin cysteine-rich" evidence="14">
    <location>
        <begin position="849"/>
        <end position="916"/>
    </location>
</feature>